<dbReference type="PANTHER" id="PTHR30595:SF6">
    <property type="entry name" value="SCHLAFEN ALBA-2 DOMAIN-CONTAINING PROTEIN"/>
    <property type="match status" value="1"/>
</dbReference>
<dbReference type="Gene3D" id="3.30.950.30">
    <property type="entry name" value="Schlafen, AAA domain"/>
    <property type="match status" value="1"/>
</dbReference>
<gene>
    <name evidence="2" type="ORF">GCM10008959_35270</name>
</gene>
<protein>
    <submittedName>
        <fullName evidence="2">ATPase AAA</fullName>
    </submittedName>
</protein>
<sequence length="571" mass="63312">MPMTEQELRELIAGGETMTVEFKSDVEEKGGLHFLKLIEAVVCLANAQGGSLLLGVEDDGRITGLNPQRKEPMTSSGIEALIANRTSTHLSAPVSLMTLDSHQVAVIHVPQARGLTATSEGIVKKRVIGGQGRPECVTVLPNDWIHYRIDTGAADFSAHIPAGATWNDLDPIEIERLRQNVENNPKADPALRGLEDHELAGALNLAVTVEGEPRPTLTGLLLAGREASIRAHVPTHEAAFQLLTERLANPLNQFTRQPLVKLFEAFGQYLVPLNLEEEFDLGFRRIPVPPYPAAAFREALANALVHRDYTQRGTVYVRIDEGVGGMFISNPGRLPEGVTTENILTVEPRARNPLLADAFRRLGLAERTGRGVDRIYETILRTGRPAPTYDVSDATTVRIFLPGGQPDVDFVRLTIDAQNNRQRDLSWRHLLILRTAKDEGEITTSEAAALIRGNEHQARTLLEHLMQSGLLEAKGSKRHRTYHLSARLYERLGQKAEYSRRRGPDAIRQEQSVLQFLREHGVIRRADVLSLLPELTDTSATNLLKRLTRTGTLVQEGEKRGTTYRLNQQAE</sequence>
<dbReference type="InterPro" id="IPR007421">
    <property type="entry name" value="Schlafen_AlbA_2_dom"/>
</dbReference>
<dbReference type="InterPro" id="IPR038461">
    <property type="entry name" value="Schlafen_AlbA_2_dom_sf"/>
</dbReference>
<evidence type="ECO:0000313" key="2">
    <source>
        <dbReference type="EMBL" id="GGR70495.1"/>
    </source>
</evidence>
<keyword evidence="3" id="KW-1185">Reference proteome</keyword>
<accession>A0ABQ2RY20</accession>
<dbReference type="Proteomes" id="UP000634308">
    <property type="component" value="Unassembled WGS sequence"/>
</dbReference>
<dbReference type="Gene3D" id="1.10.10.10">
    <property type="entry name" value="Winged helix-like DNA-binding domain superfamily/Winged helix DNA-binding domain"/>
    <property type="match status" value="2"/>
</dbReference>
<dbReference type="PANTHER" id="PTHR30595">
    <property type="entry name" value="GLPR-RELATED TRANSCRIPTIONAL REPRESSOR"/>
    <property type="match status" value="1"/>
</dbReference>
<name>A0ABQ2RY20_9DEIO</name>
<evidence type="ECO:0000313" key="3">
    <source>
        <dbReference type="Proteomes" id="UP000634308"/>
    </source>
</evidence>
<dbReference type="InterPro" id="IPR036388">
    <property type="entry name" value="WH-like_DNA-bd_sf"/>
</dbReference>
<evidence type="ECO:0000259" key="1">
    <source>
        <dbReference type="Pfam" id="PF04326"/>
    </source>
</evidence>
<organism evidence="2 3">
    <name type="scientific">Deinococcus seoulensis</name>
    <dbReference type="NCBI Taxonomy" id="1837379"/>
    <lineage>
        <taxon>Bacteria</taxon>
        <taxon>Thermotogati</taxon>
        <taxon>Deinococcota</taxon>
        <taxon>Deinococci</taxon>
        <taxon>Deinococcales</taxon>
        <taxon>Deinococcaceae</taxon>
        <taxon>Deinococcus</taxon>
    </lineage>
</organism>
<dbReference type="Pfam" id="PF13749">
    <property type="entry name" value="HATPase_c_4"/>
    <property type="match status" value="1"/>
</dbReference>
<dbReference type="EMBL" id="BMQM01000033">
    <property type="protein sequence ID" value="GGR70495.1"/>
    <property type="molecule type" value="Genomic_DNA"/>
</dbReference>
<reference evidence="3" key="1">
    <citation type="journal article" date="2019" name="Int. J. Syst. Evol. Microbiol.">
        <title>The Global Catalogue of Microorganisms (GCM) 10K type strain sequencing project: providing services to taxonomists for standard genome sequencing and annotation.</title>
        <authorList>
            <consortium name="The Broad Institute Genomics Platform"/>
            <consortium name="The Broad Institute Genome Sequencing Center for Infectious Disease"/>
            <person name="Wu L."/>
            <person name="Ma J."/>
        </authorList>
    </citation>
    <scope>NUCLEOTIDE SEQUENCE [LARGE SCALE GENOMIC DNA]</scope>
    <source>
        <strain evidence="3">JCM 31404</strain>
    </source>
</reference>
<feature type="domain" description="Schlafen AlbA-2" evidence="1">
    <location>
        <begin position="16"/>
        <end position="126"/>
    </location>
</feature>
<comment type="caution">
    <text evidence="2">The sequence shown here is derived from an EMBL/GenBank/DDBJ whole genome shotgun (WGS) entry which is preliminary data.</text>
</comment>
<dbReference type="Gene3D" id="3.30.565.60">
    <property type="match status" value="1"/>
</dbReference>
<dbReference type="Pfam" id="PF04326">
    <property type="entry name" value="SLFN_AlbA_2"/>
    <property type="match status" value="1"/>
</dbReference>
<dbReference type="InterPro" id="IPR038475">
    <property type="entry name" value="RecG_C_sf"/>
</dbReference>
<proteinExistence type="predicted"/>